<sequence>MSEEDIPLNPDTFYAPAGRSDDKAIQQSHRALAADVQLSMITEAMPDVALILDGNRQVVYANHALVNMISVNDEHDVIGLRAGEIFHCINLAAAASGCGTSKACRMCGAVNAIMDCQQSGTVVTRECRITTISGEDGQQHSLDLEVKASPFRYNNEQYIMLGIKDISDKKRRLMLERMFFHDILNTAAGLNGLLMALENPQDEEEYKSAIIWAKKAGNELVEELMSQRALMSAESGDLELNITRCSPVQLLNDVATYLSYHQIALDKRIFIDPFSHSAWFESDPQLIKRVLINLMKNALEASPAGSVIKTGAKLIDKYIRFWVNNPGEIPEEVKLQIFQRSFSTKGANRGIGTYSIKILTTNYLKGKVYFESDHETGTTFWIEIPVSLSQH</sequence>
<keyword evidence="4" id="KW-0418">Kinase</keyword>
<keyword evidence="4" id="KW-0808">Transferase</keyword>
<dbReference type="Proteomes" id="UP000053091">
    <property type="component" value="Unassembled WGS sequence"/>
</dbReference>
<dbReference type="STRING" id="1678841.TBC1_1293"/>
<evidence type="ECO:0000256" key="2">
    <source>
        <dbReference type="SAM" id="MobiDB-lite"/>
    </source>
</evidence>
<dbReference type="SMART" id="SM00387">
    <property type="entry name" value="HATPase_c"/>
    <property type="match status" value="1"/>
</dbReference>
<dbReference type="Gene3D" id="3.30.450.20">
    <property type="entry name" value="PAS domain"/>
    <property type="match status" value="1"/>
</dbReference>
<dbReference type="OrthoDB" id="9792686at2"/>
<evidence type="ECO:0000313" key="5">
    <source>
        <dbReference type="Proteomes" id="UP000053091"/>
    </source>
</evidence>
<dbReference type="InterPro" id="IPR003594">
    <property type="entry name" value="HATPase_dom"/>
</dbReference>
<dbReference type="AlphaFoldDB" id="A0A0S7C3B2"/>
<keyword evidence="5" id="KW-1185">Reference proteome</keyword>
<dbReference type="Pfam" id="PF02518">
    <property type="entry name" value="HATPase_c"/>
    <property type="match status" value="1"/>
</dbReference>
<proteinExistence type="predicted"/>
<dbReference type="PANTHER" id="PTHR43547:SF2">
    <property type="entry name" value="HYBRID SIGNAL TRANSDUCTION HISTIDINE KINASE C"/>
    <property type="match status" value="1"/>
</dbReference>
<dbReference type="PATRIC" id="fig|1678841.3.peg.2762"/>
<reference evidence="4" key="1">
    <citation type="journal article" date="2015" name="Genome Announc.">
        <title>Draft Genome Sequence of Bacteroidales Strain TBC1, a Novel Isolate from a Methanogenic Wastewater Treatment System.</title>
        <authorList>
            <person name="Tourlousse D.M."/>
            <person name="Matsuura N."/>
            <person name="Sun L."/>
            <person name="Toyonaga M."/>
            <person name="Kuroda K."/>
            <person name="Ohashi A."/>
            <person name="Cruz R."/>
            <person name="Yamaguchi T."/>
            <person name="Sekiguchi Y."/>
        </authorList>
    </citation>
    <scope>NUCLEOTIDE SEQUENCE [LARGE SCALE GENOMIC DNA]</scope>
    <source>
        <strain evidence="4">TBC1</strain>
    </source>
</reference>
<dbReference type="PROSITE" id="PS50109">
    <property type="entry name" value="HIS_KIN"/>
    <property type="match status" value="1"/>
</dbReference>
<dbReference type="Gene3D" id="3.30.565.10">
    <property type="entry name" value="Histidine kinase-like ATPase, C-terminal domain"/>
    <property type="match status" value="1"/>
</dbReference>
<dbReference type="InterPro" id="IPR005467">
    <property type="entry name" value="His_kinase_dom"/>
</dbReference>
<feature type="region of interest" description="Disordered" evidence="2">
    <location>
        <begin position="1"/>
        <end position="20"/>
    </location>
</feature>
<evidence type="ECO:0000313" key="4">
    <source>
        <dbReference type="EMBL" id="GAP44292.1"/>
    </source>
</evidence>
<dbReference type="GO" id="GO:0000155">
    <property type="term" value="F:phosphorelay sensor kinase activity"/>
    <property type="evidence" value="ECO:0007669"/>
    <property type="project" value="TreeGrafter"/>
</dbReference>
<dbReference type="SUPFAM" id="SSF55874">
    <property type="entry name" value="ATPase domain of HSP90 chaperone/DNA topoisomerase II/histidine kinase"/>
    <property type="match status" value="1"/>
</dbReference>
<dbReference type="PANTHER" id="PTHR43547">
    <property type="entry name" value="TWO-COMPONENT HISTIDINE KINASE"/>
    <property type="match status" value="1"/>
</dbReference>
<evidence type="ECO:0000256" key="1">
    <source>
        <dbReference type="ARBA" id="ARBA00022553"/>
    </source>
</evidence>
<dbReference type="RefSeq" id="WP_062043333.1">
    <property type="nucleotide sequence ID" value="NZ_DF968183.1"/>
</dbReference>
<accession>A0A0S7C3B2</accession>
<dbReference type="InterPro" id="IPR035965">
    <property type="entry name" value="PAS-like_dom_sf"/>
</dbReference>
<gene>
    <name evidence="4" type="ORF">TBC1_1293</name>
</gene>
<protein>
    <submittedName>
        <fullName evidence="4">PAS/PAC sensor signal transduction histidine kinase</fullName>
    </submittedName>
</protein>
<evidence type="ECO:0000259" key="3">
    <source>
        <dbReference type="PROSITE" id="PS50109"/>
    </source>
</evidence>
<dbReference type="EMBL" id="DF968183">
    <property type="protein sequence ID" value="GAP44292.1"/>
    <property type="molecule type" value="Genomic_DNA"/>
</dbReference>
<dbReference type="SUPFAM" id="SSF55785">
    <property type="entry name" value="PYP-like sensor domain (PAS domain)"/>
    <property type="match status" value="1"/>
</dbReference>
<keyword evidence="1" id="KW-0597">Phosphoprotein</keyword>
<organism evidence="4">
    <name type="scientific">Lentimicrobium saccharophilum</name>
    <dbReference type="NCBI Taxonomy" id="1678841"/>
    <lineage>
        <taxon>Bacteria</taxon>
        <taxon>Pseudomonadati</taxon>
        <taxon>Bacteroidota</taxon>
        <taxon>Bacteroidia</taxon>
        <taxon>Bacteroidales</taxon>
        <taxon>Lentimicrobiaceae</taxon>
        <taxon>Lentimicrobium</taxon>
    </lineage>
</organism>
<feature type="domain" description="Histidine kinase" evidence="3">
    <location>
        <begin position="178"/>
        <end position="388"/>
    </location>
</feature>
<dbReference type="InterPro" id="IPR036890">
    <property type="entry name" value="HATPase_C_sf"/>
</dbReference>
<name>A0A0S7C3B2_9BACT</name>